<accession>A0A2I0HTC9</accession>
<reference evidence="1 2" key="1">
    <citation type="submission" date="2017-11" db="EMBL/GenBank/DDBJ databases">
        <title>De-novo sequencing of pomegranate (Punica granatum L.) genome.</title>
        <authorList>
            <person name="Akparov Z."/>
            <person name="Amiraslanov A."/>
            <person name="Hajiyeva S."/>
            <person name="Abbasov M."/>
            <person name="Kaur K."/>
            <person name="Hamwieh A."/>
            <person name="Solovyev V."/>
            <person name="Salamov A."/>
            <person name="Braich B."/>
            <person name="Kosarev P."/>
            <person name="Mahmoud A."/>
            <person name="Hajiyev E."/>
            <person name="Babayeva S."/>
            <person name="Izzatullayeva V."/>
            <person name="Mammadov A."/>
            <person name="Mammadov A."/>
            <person name="Sharifova S."/>
            <person name="Ojaghi J."/>
            <person name="Eynullazada K."/>
            <person name="Bayramov B."/>
            <person name="Abdulazimova A."/>
            <person name="Shahmuradov I."/>
        </authorList>
    </citation>
    <scope>NUCLEOTIDE SEQUENCE [LARGE SCALE GENOMIC DNA]</scope>
    <source>
        <strain evidence="2">cv. AG2017</strain>
        <tissue evidence="1">Leaf</tissue>
    </source>
</reference>
<dbReference type="AlphaFoldDB" id="A0A2I0HTC9"/>
<keyword evidence="2" id="KW-1185">Reference proteome</keyword>
<protein>
    <submittedName>
        <fullName evidence="1">Uncharacterized protein</fullName>
    </submittedName>
</protein>
<gene>
    <name evidence="1" type="ORF">CRG98_044674</name>
</gene>
<dbReference type="Proteomes" id="UP000233551">
    <property type="component" value="Unassembled WGS sequence"/>
</dbReference>
<evidence type="ECO:0000313" key="2">
    <source>
        <dbReference type="Proteomes" id="UP000233551"/>
    </source>
</evidence>
<comment type="caution">
    <text evidence="1">The sequence shown here is derived from an EMBL/GenBank/DDBJ whole genome shotgun (WGS) entry which is preliminary data.</text>
</comment>
<dbReference type="EMBL" id="PGOL01005540">
    <property type="protein sequence ID" value="PKI34968.1"/>
    <property type="molecule type" value="Genomic_DNA"/>
</dbReference>
<name>A0A2I0HTC9_PUNGR</name>
<organism evidence="1 2">
    <name type="scientific">Punica granatum</name>
    <name type="common">Pomegranate</name>
    <dbReference type="NCBI Taxonomy" id="22663"/>
    <lineage>
        <taxon>Eukaryota</taxon>
        <taxon>Viridiplantae</taxon>
        <taxon>Streptophyta</taxon>
        <taxon>Embryophyta</taxon>
        <taxon>Tracheophyta</taxon>
        <taxon>Spermatophyta</taxon>
        <taxon>Magnoliopsida</taxon>
        <taxon>eudicotyledons</taxon>
        <taxon>Gunneridae</taxon>
        <taxon>Pentapetalae</taxon>
        <taxon>rosids</taxon>
        <taxon>malvids</taxon>
        <taxon>Myrtales</taxon>
        <taxon>Lythraceae</taxon>
        <taxon>Punica</taxon>
    </lineage>
</organism>
<sequence length="243" mass="26623">MWHNMIERVTPGTVGSTSIVIVQSCLIYSSNRVLSSGTVNFMLESCLCTLTPFTGSSDLALSLLPRDSSDLASDDHTAYGPADLAFSLRPIGWSDLASDDDTAYGLEYPHSLTPFPHTRQTNLASNNDTTMSFSILALSLHPASSSDLTSDDDTVYGFEYPCPLTPSRKLKRPCLGRRRYLRARVSSLRLHRFDERNSHRITTLLTDSSILALSLRPAGLSNLVPNDHAAYGLVILTLFTPSP</sequence>
<evidence type="ECO:0000313" key="1">
    <source>
        <dbReference type="EMBL" id="PKI34968.1"/>
    </source>
</evidence>
<proteinExistence type="predicted"/>